<keyword evidence="4" id="KW-1185">Reference proteome</keyword>
<dbReference type="EMBL" id="JABWUV010000011">
    <property type="protein sequence ID" value="KAF6319780.1"/>
    <property type="molecule type" value="Genomic_DNA"/>
</dbReference>
<gene>
    <name evidence="3" type="ORF">mMyoMyo1_008517</name>
</gene>
<evidence type="ECO:0000256" key="2">
    <source>
        <dbReference type="SAM" id="SignalP"/>
    </source>
</evidence>
<keyword evidence="1" id="KW-0472">Membrane</keyword>
<evidence type="ECO:0000313" key="3">
    <source>
        <dbReference type="EMBL" id="KAF6319780.1"/>
    </source>
</evidence>
<dbReference type="Proteomes" id="UP000527355">
    <property type="component" value="Unassembled WGS sequence"/>
</dbReference>
<reference evidence="3 4" key="1">
    <citation type="journal article" date="2020" name="Nature">
        <title>Six reference-quality genomes reveal evolution of bat adaptations.</title>
        <authorList>
            <person name="Jebb D."/>
            <person name="Huang Z."/>
            <person name="Pippel M."/>
            <person name="Hughes G.M."/>
            <person name="Lavrichenko K."/>
            <person name="Devanna P."/>
            <person name="Winkler S."/>
            <person name="Jermiin L.S."/>
            <person name="Skirmuntt E.C."/>
            <person name="Katzourakis A."/>
            <person name="Burkitt-Gray L."/>
            <person name="Ray D.A."/>
            <person name="Sullivan K.A.M."/>
            <person name="Roscito J.G."/>
            <person name="Kirilenko B.M."/>
            <person name="Davalos L.M."/>
            <person name="Corthals A.P."/>
            <person name="Power M.L."/>
            <person name="Jones G."/>
            <person name="Ransome R.D."/>
            <person name="Dechmann D.K.N."/>
            <person name="Locatelli A.G."/>
            <person name="Puechmaille S.J."/>
            <person name="Fedrigo O."/>
            <person name="Jarvis E.D."/>
            <person name="Hiller M."/>
            <person name="Vernes S.C."/>
            <person name="Myers E.W."/>
            <person name="Teeling E.C."/>
        </authorList>
    </citation>
    <scope>NUCLEOTIDE SEQUENCE [LARGE SCALE GENOMIC DNA]</scope>
    <source>
        <strain evidence="3">MMyoMyo1</strain>
        <tissue evidence="3">Flight muscle</tissue>
    </source>
</reference>
<evidence type="ECO:0000256" key="1">
    <source>
        <dbReference type="SAM" id="Phobius"/>
    </source>
</evidence>
<name>A0A7J7V3P8_MYOMY</name>
<evidence type="ECO:0000313" key="4">
    <source>
        <dbReference type="Proteomes" id="UP000527355"/>
    </source>
</evidence>
<keyword evidence="1" id="KW-0812">Transmembrane</keyword>
<feature type="signal peptide" evidence="2">
    <location>
        <begin position="1"/>
        <end position="22"/>
    </location>
</feature>
<feature type="chain" id="PRO_5029638549" evidence="2">
    <location>
        <begin position="23"/>
        <end position="125"/>
    </location>
</feature>
<keyword evidence="1" id="KW-1133">Transmembrane helix</keyword>
<keyword evidence="2" id="KW-0732">Signal</keyword>
<dbReference type="AlphaFoldDB" id="A0A7J7V3P8"/>
<feature type="transmembrane region" description="Helical" evidence="1">
    <location>
        <begin position="63"/>
        <end position="81"/>
    </location>
</feature>
<organism evidence="3 4">
    <name type="scientific">Myotis myotis</name>
    <name type="common">Greater mouse-eared bat</name>
    <name type="synonym">Vespertilio myotis</name>
    <dbReference type="NCBI Taxonomy" id="51298"/>
    <lineage>
        <taxon>Eukaryota</taxon>
        <taxon>Metazoa</taxon>
        <taxon>Chordata</taxon>
        <taxon>Craniata</taxon>
        <taxon>Vertebrata</taxon>
        <taxon>Euteleostomi</taxon>
        <taxon>Mammalia</taxon>
        <taxon>Eutheria</taxon>
        <taxon>Laurasiatheria</taxon>
        <taxon>Chiroptera</taxon>
        <taxon>Yangochiroptera</taxon>
        <taxon>Vespertilionidae</taxon>
        <taxon>Myotis</taxon>
    </lineage>
</organism>
<proteinExistence type="predicted"/>
<protein>
    <submittedName>
        <fullName evidence="3">Uncharacterized protein</fullName>
    </submittedName>
</protein>
<accession>A0A7J7V3P8</accession>
<comment type="caution">
    <text evidence="3">The sequence shown here is derived from an EMBL/GenBank/DDBJ whole genome shotgun (WGS) entry which is preliminary data.</text>
</comment>
<sequence>MMLNIFSCIICHLYNLFGEVSACFCPFSNCIVCFHITGFESSLYVPDIRPLSDMCFVNTFPQSVIYLFIFLIVTFAELKFLKILMRYNLSIFPLVGHSFGVKSKNSLSSHIGSENFLLYSFLEVL</sequence>